<keyword evidence="2" id="KW-1185">Reference proteome</keyword>
<evidence type="ECO:0000313" key="1">
    <source>
        <dbReference type="EMBL" id="SJZ39618.1"/>
    </source>
</evidence>
<dbReference type="AlphaFoldDB" id="A0A1T4KAX1"/>
<proteinExistence type="predicted"/>
<dbReference type="Proteomes" id="UP000190367">
    <property type="component" value="Unassembled WGS sequence"/>
</dbReference>
<sequence length="96" mass="10804">MSIKGKAKMLEPQGDLSVYEDSQGCEFFSIIGKRAAINAINENKALGLPWIYLKDSWVVREFPDGKVEKIVAVAPSSLREFEKGTVLHIDRENYNC</sequence>
<name>A0A1T4KAX1_9BACT</name>
<dbReference type="OrthoDB" id="680730at2"/>
<accession>A0A1T4KAX1</accession>
<dbReference type="STRING" id="634771.SAMN04488128_10132"/>
<dbReference type="RefSeq" id="WP_078666771.1">
    <property type="nucleotide sequence ID" value="NZ_FUWZ01000001.1"/>
</dbReference>
<protein>
    <submittedName>
        <fullName evidence="1">Uncharacterized protein</fullName>
    </submittedName>
</protein>
<organism evidence="1 2">
    <name type="scientific">Chitinophaga eiseniae</name>
    <dbReference type="NCBI Taxonomy" id="634771"/>
    <lineage>
        <taxon>Bacteria</taxon>
        <taxon>Pseudomonadati</taxon>
        <taxon>Bacteroidota</taxon>
        <taxon>Chitinophagia</taxon>
        <taxon>Chitinophagales</taxon>
        <taxon>Chitinophagaceae</taxon>
        <taxon>Chitinophaga</taxon>
    </lineage>
</organism>
<reference evidence="2" key="1">
    <citation type="submission" date="2017-02" db="EMBL/GenBank/DDBJ databases">
        <authorList>
            <person name="Varghese N."/>
            <person name="Submissions S."/>
        </authorList>
    </citation>
    <scope>NUCLEOTIDE SEQUENCE [LARGE SCALE GENOMIC DNA]</scope>
    <source>
        <strain evidence="2">DSM 22224</strain>
    </source>
</reference>
<evidence type="ECO:0000313" key="2">
    <source>
        <dbReference type="Proteomes" id="UP000190367"/>
    </source>
</evidence>
<dbReference type="EMBL" id="FUWZ01000001">
    <property type="protein sequence ID" value="SJZ39618.1"/>
    <property type="molecule type" value="Genomic_DNA"/>
</dbReference>
<gene>
    <name evidence="1" type="ORF">SAMN04488128_10132</name>
</gene>